<dbReference type="Proteomes" id="UP001214638">
    <property type="component" value="Unassembled WGS sequence"/>
</dbReference>
<dbReference type="PANTHER" id="PTHR11099:SF0">
    <property type="entry name" value="VACUOLAR PROTEIN SORTING-ASSOCIATED PROTEIN 35"/>
    <property type="match status" value="1"/>
</dbReference>
<accession>A0AAD9PL51</accession>
<dbReference type="InterPro" id="IPR042491">
    <property type="entry name" value="Vps35_C"/>
</dbReference>
<name>A0AAD9PL51_9APIC</name>
<comment type="similarity">
    <text evidence="2 6">Belongs to the VPS35 family.</text>
</comment>
<dbReference type="GO" id="GO:0005829">
    <property type="term" value="C:cytosol"/>
    <property type="evidence" value="ECO:0007669"/>
    <property type="project" value="GOC"/>
</dbReference>
<evidence type="ECO:0000256" key="5">
    <source>
        <dbReference type="ARBA" id="ARBA00023136"/>
    </source>
</evidence>
<comment type="caution">
    <text evidence="7">The sequence shown here is derived from an EMBL/GenBank/DDBJ whole genome shotgun (WGS) entry which is preliminary data.</text>
</comment>
<comment type="subcellular location">
    <subcellularLocation>
        <location evidence="1">Membrane</location>
        <topology evidence="1">Peripheral membrane protein</topology>
    </subcellularLocation>
</comment>
<evidence type="ECO:0000313" key="8">
    <source>
        <dbReference type="Proteomes" id="UP001214638"/>
    </source>
</evidence>
<protein>
    <recommendedName>
        <fullName evidence="6">Vacuolar protein sorting-associated protein 35</fullName>
    </recommendedName>
</protein>
<dbReference type="PANTHER" id="PTHR11099">
    <property type="entry name" value="VACUOLAR SORTING PROTEIN 35"/>
    <property type="match status" value="1"/>
</dbReference>
<dbReference type="InterPro" id="IPR005378">
    <property type="entry name" value="Vps35"/>
</dbReference>
<evidence type="ECO:0000256" key="6">
    <source>
        <dbReference type="PIRNR" id="PIRNR009375"/>
    </source>
</evidence>
<dbReference type="PIRSF" id="PIRSF009375">
    <property type="entry name" value="Retromer_Vps35"/>
    <property type="match status" value="1"/>
</dbReference>
<dbReference type="GO" id="GO:0042147">
    <property type="term" value="P:retrograde transport, endosome to Golgi"/>
    <property type="evidence" value="ECO:0007669"/>
    <property type="project" value="InterPro"/>
</dbReference>
<dbReference type="GeneID" id="94336276"/>
<evidence type="ECO:0000313" key="7">
    <source>
        <dbReference type="EMBL" id="KAK2196729.1"/>
    </source>
</evidence>
<dbReference type="RefSeq" id="XP_067803571.1">
    <property type="nucleotide sequence ID" value="XM_067947007.1"/>
</dbReference>
<keyword evidence="3 6" id="KW-0813">Transport</keyword>
<organism evidence="7 8">
    <name type="scientific">Babesia duncani</name>
    <dbReference type="NCBI Taxonomy" id="323732"/>
    <lineage>
        <taxon>Eukaryota</taxon>
        <taxon>Sar</taxon>
        <taxon>Alveolata</taxon>
        <taxon>Apicomplexa</taxon>
        <taxon>Aconoidasida</taxon>
        <taxon>Piroplasmida</taxon>
        <taxon>Babesiidae</taxon>
        <taxon>Babesia</taxon>
    </lineage>
</organism>
<dbReference type="GO" id="GO:0030906">
    <property type="term" value="C:retromer, cargo-selective complex"/>
    <property type="evidence" value="ECO:0007669"/>
    <property type="project" value="InterPro"/>
</dbReference>
<dbReference type="AlphaFoldDB" id="A0AAD9PL51"/>
<keyword evidence="4 6" id="KW-0653">Protein transport</keyword>
<dbReference type="EMBL" id="JALLKP010000002">
    <property type="protein sequence ID" value="KAK2196729.1"/>
    <property type="molecule type" value="Genomic_DNA"/>
</dbReference>
<comment type="function">
    <text evidence="6">Plays a role in vesicular protein sorting.</text>
</comment>
<dbReference type="Pfam" id="PF03635">
    <property type="entry name" value="Vps35"/>
    <property type="match status" value="1"/>
</dbReference>
<evidence type="ECO:0000256" key="4">
    <source>
        <dbReference type="ARBA" id="ARBA00022927"/>
    </source>
</evidence>
<keyword evidence="8" id="KW-1185">Reference proteome</keyword>
<evidence type="ECO:0000256" key="3">
    <source>
        <dbReference type="ARBA" id="ARBA00022448"/>
    </source>
</evidence>
<keyword evidence="5" id="KW-0472">Membrane</keyword>
<dbReference type="GO" id="GO:0005770">
    <property type="term" value="C:late endosome"/>
    <property type="evidence" value="ECO:0007669"/>
    <property type="project" value="TreeGrafter"/>
</dbReference>
<sequence>MADYVAIDDSGVVIDQGKLLDEALFFVKEQAYYMRKAADEGDLSEALKFGNNVVSELRASNLSPTHYYELYMKVFNELQYLADFMGSETNKGHKIEELYQTVQQSCFILPRLYLLVMTGAHYIKIKRSAAKEILNDIIELCKGVQHPMRGLFLRYYLVQICKDKLPDLDSNDTNGIHDAFEFLMTNFKESLRLWIRLNSSCTNILDQRKKDKERLELGLLVGANLVRIAQLEGLELDFYKTTALPQILEQVKNLSDHIAQKYILDCVIQAFSDEFHLNTLSEILQVSVSCIKNTNGIGVVSNMMSRLATFITANPESIPVGVDVFEIFHSHFSPIEIGGEHGIGIRGFLELQASFLEFTATLYPAINEYVELILNNVVNVVKDHVNRGGQLDHASCKNVVILLTAPLKSLSLKCLDYSYNESLIKLLDPAMKRTIAVAMIEALINARVVIENISSLESFLVYISPLFETPSGESNQSGYEDQQDECDYEHHICRLIDAIRISTPEGQFDFYKILQEKIQNLNPLAYLKALPCLLFNCLKLLFRFTEPQGDATPIKTKSSSPKDMTIPIFQMAFEITSALQSHVPVETVKLLIMCAISANECATTHAEYFGEEKQFLQNMQRVCYDFLVNACICFEDYVSGCRNELEALRYMMSGLCKIQFLTQEHHGYFGMKLAKYGANLLKFKDKCAALEAACYVFNNSIHKDESRVLWCMQQAIDMHKATILSNRETTKEQLKRIQQVAESFNHINTENITEQIEKLQIQI</sequence>
<proteinExistence type="inferred from homology"/>
<reference evidence="7" key="1">
    <citation type="journal article" date="2023" name="Nat. Microbiol.">
        <title>Babesia duncani multi-omics identifies virulence factors and drug targets.</title>
        <authorList>
            <person name="Singh P."/>
            <person name="Lonardi S."/>
            <person name="Liang Q."/>
            <person name="Vydyam P."/>
            <person name="Khabirova E."/>
            <person name="Fang T."/>
            <person name="Gihaz S."/>
            <person name="Thekkiniath J."/>
            <person name="Munshi M."/>
            <person name="Abel S."/>
            <person name="Ciampossin L."/>
            <person name="Batugedara G."/>
            <person name="Gupta M."/>
            <person name="Lu X.M."/>
            <person name="Lenz T."/>
            <person name="Chakravarty S."/>
            <person name="Cornillot E."/>
            <person name="Hu Y."/>
            <person name="Ma W."/>
            <person name="Gonzalez L.M."/>
            <person name="Sanchez S."/>
            <person name="Estrada K."/>
            <person name="Sanchez-Flores A."/>
            <person name="Montero E."/>
            <person name="Harb O.S."/>
            <person name="Le Roch K.G."/>
            <person name="Mamoun C.B."/>
        </authorList>
    </citation>
    <scope>NUCLEOTIDE SEQUENCE</scope>
    <source>
        <strain evidence="7">WA1</strain>
    </source>
</reference>
<dbReference type="GO" id="GO:0006886">
    <property type="term" value="P:intracellular protein transport"/>
    <property type="evidence" value="ECO:0007669"/>
    <property type="project" value="TreeGrafter"/>
</dbReference>
<evidence type="ECO:0000256" key="1">
    <source>
        <dbReference type="ARBA" id="ARBA00004170"/>
    </source>
</evidence>
<evidence type="ECO:0000256" key="2">
    <source>
        <dbReference type="ARBA" id="ARBA00006536"/>
    </source>
</evidence>
<dbReference type="KEGG" id="bdw:94336276"/>
<dbReference type="Gene3D" id="1.25.40.660">
    <property type="entry name" value="Vacuolar protein sorting-associated protein 35, helical subcomplex Vps35-C"/>
    <property type="match status" value="1"/>
</dbReference>
<gene>
    <name evidence="7" type="ORF">BdWA1_001978</name>
</gene>